<reference evidence="1 2" key="1">
    <citation type="journal article" date="2016" name="Sci. Rep.">
        <title>Metabolic traits of an uncultured archaeal lineage -MSBL1- from brine pools of the Red Sea.</title>
        <authorList>
            <person name="Mwirichia R."/>
            <person name="Alam I."/>
            <person name="Rashid M."/>
            <person name="Vinu M."/>
            <person name="Ba-Alawi W."/>
            <person name="Anthony Kamau A."/>
            <person name="Kamanda Ngugi D."/>
            <person name="Goker M."/>
            <person name="Klenk H.P."/>
            <person name="Bajic V."/>
            <person name="Stingl U."/>
        </authorList>
    </citation>
    <scope>NUCLEOTIDE SEQUENCE [LARGE SCALE GENOMIC DNA]</scope>
    <source>
        <strain evidence="1">SCGC-AAA259E19</strain>
    </source>
</reference>
<accession>A0A133UJJ8</accession>
<name>A0A133UJJ8_9EURY</name>
<protein>
    <submittedName>
        <fullName evidence="1">Uncharacterized protein</fullName>
    </submittedName>
</protein>
<gene>
    <name evidence="1" type="ORF">AKJ65_04885</name>
</gene>
<evidence type="ECO:0000313" key="1">
    <source>
        <dbReference type="EMBL" id="KXA94290.1"/>
    </source>
</evidence>
<comment type="caution">
    <text evidence="1">The sequence shown here is derived from an EMBL/GenBank/DDBJ whole genome shotgun (WGS) entry which is preliminary data.</text>
</comment>
<dbReference type="AlphaFoldDB" id="A0A133UJJ8"/>
<evidence type="ECO:0000313" key="2">
    <source>
        <dbReference type="Proteomes" id="UP000070284"/>
    </source>
</evidence>
<sequence length="165" mass="19286">MEIAILEEKSTIKMNKSPTKHFLRKLKASLTMNLNRECTFGETVIFLMLNRVLTEREIISLVNILSTDIWEGANEKKELKILADLIMKESISRYKEKWISKRESKVKKMMENVPEEDIEFNRKIHDKLTKRFKKALDKLAKLEKKPWEIETETMGGVCGGSVIKK</sequence>
<dbReference type="EMBL" id="LHXO01000068">
    <property type="protein sequence ID" value="KXA94290.1"/>
    <property type="molecule type" value="Genomic_DNA"/>
</dbReference>
<dbReference type="Proteomes" id="UP000070284">
    <property type="component" value="Unassembled WGS sequence"/>
</dbReference>
<organism evidence="1 2">
    <name type="scientific">candidate division MSBL1 archaeon SCGC-AAA259E19</name>
    <dbReference type="NCBI Taxonomy" id="1698264"/>
    <lineage>
        <taxon>Archaea</taxon>
        <taxon>Methanobacteriati</taxon>
        <taxon>Methanobacteriota</taxon>
        <taxon>candidate division MSBL1</taxon>
    </lineage>
</organism>
<proteinExistence type="predicted"/>
<keyword evidence="2" id="KW-1185">Reference proteome</keyword>